<dbReference type="OrthoDB" id="10290507at2759"/>
<sequence>MAAPTFPLSRLMFSGLRSSTPLRPAAPPASFRTFSGTSGRNTAGFPPSGEQLGFSSHECSHGRFKWEMTAEGLHLGLGVGAMSHDQVSVKMKGSELTVQGKMEGNIPGGSMAVILRYTADLPMDHIKPDEITSKLDGGVLNVFIPRKKTDGEESEGTS</sequence>
<evidence type="ECO:0000256" key="1">
    <source>
        <dbReference type="PROSITE-ProRule" id="PRU00285"/>
    </source>
</evidence>
<dbReference type="InterPro" id="IPR002068">
    <property type="entry name" value="A-crystallin/Hsp20_dom"/>
</dbReference>
<dbReference type="CDD" id="cd00298">
    <property type="entry name" value="ACD_sHsps_p23-like"/>
    <property type="match status" value="1"/>
</dbReference>
<comment type="caution">
    <text evidence="5">The sequence shown here is derived from an EMBL/GenBank/DDBJ whole genome shotgun (WGS) entry which is preliminary data.</text>
</comment>
<evidence type="ECO:0000256" key="2">
    <source>
        <dbReference type="RuleBase" id="RU003616"/>
    </source>
</evidence>
<evidence type="ECO:0000313" key="6">
    <source>
        <dbReference type="Proteomes" id="UP001153555"/>
    </source>
</evidence>
<keyword evidence="6" id="KW-1185">Reference proteome</keyword>
<protein>
    <recommendedName>
        <fullName evidence="4">SHSP domain-containing protein</fullName>
    </recommendedName>
</protein>
<evidence type="ECO:0000256" key="3">
    <source>
        <dbReference type="SAM" id="MobiDB-lite"/>
    </source>
</evidence>
<organism evidence="5 6">
    <name type="scientific">Striga hermonthica</name>
    <name type="common">Purple witchweed</name>
    <name type="synonym">Buchnera hermonthica</name>
    <dbReference type="NCBI Taxonomy" id="68872"/>
    <lineage>
        <taxon>Eukaryota</taxon>
        <taxon>Viridiplantae</taxon>
        <taxon>Streptophyta</taxon>
        <taxon>Embryophyta</taxon>
        <taxon>Tracheophyta</taxon>
        <taxon>Spermatophyta</taxon>
        <taxon>Magnoliopsida</taxon>
        <taxon>eudicotyledons</taxon>
        <taxon>Gunneridae</taxon>
        <taxon>Pentapetalae</taxon>
        <taxon>asterids</taxon>
        <taxon>lamiids</taxon>
        <taxon>Lamiales</taxon>
        <taxon>Orobanchaceae</taxon>
        <taxon>Buchnereae</taxon>
        <taxon>Striga</taxon>
    </lineage>
</organism>
<comment type="similarity">
    <text evidence="1 2">Belongs to the small heat shock protein (HSP20) family.</text>
</comment>
<feature type="domain" description="SHSP" evidence="4">
    <location>
        <begin position="55"/>
        <end position="158"/>
    </location>
</feature>
<dbReference type="Gene3D" id="2.60.40.790">
    <property type="match status" value="1"/>
</dbReference>
<dbReference type="EMBL" id="CACSLK010028053">
    <property type="protein sequence ID" value="CAA0834579.1"/>
    <property type="molecule type" value="Genomic_DNA"/>
</dbReference>
<accession>A0A9N7NR23</accession>
<feature type="compositionally biased region" description="Polar residues" evidence="3">
    <location>
        <begin position="32"/>
        <end position="41"/>
    </location>
</feature>
<dbReference type="PROSITE" id="PS01031">
    <property type="entry name" value="SHSP"/>
    <property type="match status" value="1"/>
</dbReference>
<evidence type="ECO:0000313" key="5">
    <source>
        <dbReference type="EMBL" id="CAA0834579.1"/>
    </source>
</evidence>
<reference evidence="5" key="1">
    <citation type="submission" date="2019-12" db="EMBL/GenBank/DDBJ databases">
        <authorList>
            <person name="Scholes J."/>
        </authorList>
    </citation>
    <scope>NUCLEOTIDE SEQUENCE</scope>
</reference>
<evidence type="ECO:0000259" key="4">
    <source>
        <dbReference type="PROSITE" id="PS01031"/>
    </source>
</evidence>
<dbReference type="InterPro" id="IPR008978">
    <property type="entry name" value="HSP20-like_chaperone"/>
</dbReference>
<feature type="region of interest" description="Disordered" evidence="3">
    <location>
        <begin position="19"/>
        <end position="48"/>
    </location>
</feature>
<dbReference type="SUPFAM" id="SSF49764">
    <property type="entry name" value="HSP20-like chaperones"/>
    <property type="match status" value="1"/>
</dbReference>
<name>A0A9N7NR23_STRHE</name>
<dbReference type="Proteomes" id="UP001153555">
    <property type="component" value="Unassembled WGS sequence"/>
</dbReference>
<dbReference type="AlphaFoldDB" id="A0A9N7NR23"/>
<gene>
    <name evidence="5" type="ORF">SHERM_02394</name>
</gene>
<proteinExistence type="inferred from homology"/>
<dbReference type="Pfam" id="PF00011">
    <property type="entry name" value="HSP20"/>
    <property type="match status" value="1"/>
</dbReference>